<dbReference type="EMBL" id="QTQX01000013">
    <property type="protein sequence ID" value="RQT26102.1"/>
    <property type="molecule type" value="Genomic_DNA"/>
</dbReference>
<gene>
    <name evidence="1" type="ORF">DF037_20650</name>
</gene>
<organism evidence="1 2">
    <name type="scientific">Burkholderia contaminans</name>
    <dbReference type="NCBI Taxonomy" id="488447"/>
    <lineage>
        <taxon>Bacteria</taxon>
        <taxon>Pseudomonadati</taxon>
        <taxon>Pseudomonadota</taxon>
        <taxon>Betaproteobacteria</taxon>
        <taxon>Burkholderiales</taxon>
        <taxon>Burkholderiaceae</taxon>
        <taxon>Burkholderia</taxon>
        <taxon>Burkholderia cepacia complex</taxon>
    </lineage>
</organism>
<accession>A0A3N8QQL9</accession>
<protein>
    <submittedName>
        <fullName evidence="1">Uncharacterized protein</fullName>
    </submittedName>
</protein>
<comment type="caution">
    <text evidence="1">The sequence shown here is derived from an EMBL/GenBank/DDBJ whole genome shotgun (WGS) entry which is preliminary data.</text>
</comment>
<sequence>MEKLEATRHDGVGLAAKEKQQMEDKQAQAVKLAAMFCDEARRVFQPADGFKLSGPATLTIKTRQGQYKKKAFIGDESFSFSSAYAGKRGDVIGVFKSRVPVDWSFMEMPLNEACDSLNGFKAFADSCAGGSIGEAIENMDAAVVAAKAAERSAQMADPAFASW</sequence>
<reference evidence="1 2" key="1">
    <citation type="submission" date="2018-08" db="EMBL/GenBank/DDBJ databases">
        <title>Comparative analysis of Burkholderia isolates from Puerto Rico.</title>
        <authorList>
            <person name="Hall C."/>
            <person name="Sahl J."/>
            <person name="Wagner D."/>
        </authorList>
    </citation>
    <scope>NUCLEOTIDE SEQUENCE [LARGE SCALE GENOMIC DNA]</scope>
    <source>
        <strain evidence="1 2">Bp9001</strain>
    </source>
</reference>
<evidence type="ECO:0000313" key="2">
    <source>
        <dbReference type="Proteomes" id="UP000269271"/>
    </source>
</evidence>
<dbReference type="AlphaFoldDB" id="A0A3N8QQL9"/>
<name>A0A3N8QQL9_9BURK</name>
<dbReference type="Proteomes" id="UP000269271">
    <property type="component" value="Unassembled WGS sequence"/>
</dbReference>
<evidence type="ECO:0000313" key="1">
    <source>
        <dbReference type="EMBL" id="RQT26102.1"/>
    </source>
</evidence>
<proteinExistence type="predicted"/>